<dbReference type="InterPro" id="IPR001969">
    <property type="entry name" value="Aspartic_peptidase_AS"/>
</dbReference>
<dbReference type="OrthoDB" id="660550at2759"/>
<keyword evidence="2 4" id="KW-0064">Aspartyl protease</keyword>
<dbReference type="AlphaFoldDB" id="A0A165H511"/>
<dbReference type="SUPFAM" id="SSF50630">
    <property type="entry name" value="Acid proteases"/>
    <property type="match status" value="1"/>
</dbReference>
<evidence type="ECO:0000256" key="4">
    <source>
        <dbReference type="RuleBase" id="RU000454"/>
    </source>
</evidence>
<evidence type="ECO:0000256" key="5">
    <source>
        <dbReference type="SAM" id="SignalP"/>
    </source>
</evidence>
<evidence type="ECO:0000313" key="8">
    <source>
        <dbReference type="Proteomes" id="UP000076842"/>
    </source>
</evidence>
<dbReference type="GO" id="GO:0006508">
    <property type="term" value="P:proteolysis"/>
    <property type="evidence" value="ECO:0007669"/>
    <property type="project" value="UniProtKB-KW"/>
</dbReference>
<dbReference type="PROSITE" id="PS00141">
    <property type="entry name" value="ASP_PROTEASE"/>
    <property type="match status" value="2"/>
</dbReference>
<proteinExistence type="inferred from homology"/>
<dbReference type="STRING" id="1353952.A0A165H511"/>
<evidence type="ECO:0000256" key="1">
    <source>
        <dbReference type="ARBA" id="ARBA00007447"/>
    </source>
</evidence>
<dbReference type="EMBL" id="KV423946">
    <property type="protein sequence ID" value="KZT58872.1"/>
    <property type="molecule type" value="Genomic_DNA"/>
</dbReference>
<dbReference type="InterPro" id="IPR021109">
    <property type="entry name" value="Peptidase_aspartic_dom_sf"/>
</dbReference>
<protein>
    <submittedName>
        <fullName evidence="7">Acid protease</fullName>
    </submittedName>
</protein>
<reference evidence="7 8" key="1">
    <citation type="journal article" date="2016" name="Mol. Biol. Evol.">
        <title>Comparative Genomics of Early-Diverging Mushroom-Forming Fungi Provides Insights into the Origins of Lignocellulose Decay Capabilities.</title>
        <authorList>
            <person name="Nagy L.G."/>
            <person name="Riley R."/>
            <person name="Tritt A."/>
            <person name="Adam C."/>
            <person name="Daum C."/>
            <person name="Floudas D."/>
            <person name="Sun H."/>
            <person name="Yadav J.S."/>
            <person name="Pangilinan J."/>
            <person name="Larsson K.H."/>
            <person name="Matsuura K."/>
            <person name="Barry K."/>
            <person name="Labutti K."/>
            <person name="Kuo R."/>
            <person name="Ohm R.A."/>
            <person name="Bhattacharya S.S."/>
            <person name="Shirouzu T."/>
            <person name="Yoshinaga Y."/>
            <person name="Martin F.M."/>
            <person name="Grigoriev I.V."/>
            <person name="Hibbett D.S."/>
        </authorList>
    </citation>
    <scope>NUCLEOTIDE SEQUENCE [LARGE SCALE GENOMIC DNA]</scope>
    <source>
        <strain evidence="7 8">HHB12733</strain>
    </source>
</reference>
<dbReference type="PROSITE" id="PS51767">
    <property type="entry name" value="PEPTIDASE_A1"/>
    <property type="match status" value="1"/>
</dbReference>
<name>A0A165H511_9BASI</name>
<dbReference type="Gene3D" id="2.40.70.10">
    <property type="entry name" value="Acid Proteases"/>
    <property type="match status" value="2"/>
</dbReference>
<dbReference type="Proteomes" id="UP000076842">
    <property type="component" value="Unassembled WGS sequence"/>
</dbReference>
<gene>
    <name evidence="7" type="ORF">CALCODRAFT_516459</name>
</gene>
<keyword evidence="5" id="KW-0732">Signal</keyword>
<evidence type="ECO:0000313" key="7">
    <source>
        <dbReference type="EMBL" id="KZT58872.1"/>
    </source>
</evidence>
<dbReference type="PANTHER" id="PTHR47966:SF51">
    <property type="entry name" value="BETA-SITE APP-CLEAVING ENZYME, ISOFORM A-RELATED"/>
    <property type="match status" value="1"/>
</dbReference>
<dbReference type="PANTHER" id="PTHR47966">
    <property type="entry name" value="BETA-SITE APP-CLEAVING ENZYME, ISOFORM A-RELATED"/>
    <property type="match status" value="1"/>
</dbReference>
<dbReference type="InParanoid" id="A0A165H511"/>
<evidence type="ECO:0000256" key="3">
    <source>
        <dbReference type="PIRSR" id="PIRSR601461-1"/>
    </source>
</evidence>
<feature type="chain" id="PRO_5007858520" evidence="5">
    <location>
        <begin position="21"/>
        <end position="405"/>
    </location>
</feature>
<feature type="signal peptide" evidence="5">
    <location>
        <begin position="1"/>
        <end position="20"/>
    </location>
</feature>
<dbReference type="CDD" id="cd05471">
    <property type="entry name" value="pepsin_like"/>
    <property type="match status" value="1"/>
</dbReference>
<dbReference type="InterPro" id="IPR033121">
    <property type="entry name" value="PEPTIDASE_A1"/>
</dbReference>
<dbReference type="GO" id="GO:0004190">
    <property type="term" value="F:aspartic-type endopeptidase activity"/>
    <property type="evidence" value="ECO:0007669"/>
    <property type="project" value="UniProtKB-KW"/>
</dbReference>
<keyword evidence="4 7" id="KW-0645">Protease</keyword>
<keyword evidence="4" id="KW-0378">Hydrolase</keyword>
<feature type="active site" evidence="3">
    <location>
        <position position="104"/>
    </location>
</feature>
<dbReference type="Pfam" id="PF00026">
    <property type="entry name" value="Asp"/>
    <property type="match status" value="1"/>
</dbReference>
<dbReference type="InterPro" id="IPR034164">
    <property type="entry name" value="Pepsin-like_dom"/>
</dbReference>
<dbReference type="InterPro" id="IPR001461">
    <property type="entry name" value="Aspartic_peptidase_A1"/>
</dbReference>
<accession>A0A165H511</accession>
<evidence type="ECO:0000259" key="6">
    <source>
        <dbReference type="PROSITE" id="PS51767"/>
    </source>
</evidence>
<evidence type="ECO:0000256" key="2">
    <source>
        <dbReference type="ARBA" id="ARBA00022750"/>
    </source>
</evidence>
<feature type="active site" evidence="3">
    <location>
        <position position="281"/>
    </location>
</feature>
<sequence>MVYSLRVIAFFAALLAGVSAHPLEKRGMVTVPIAKTTVPSGTTRLLGHEDRVRAAEFVAGRYGTGLTATSTSDAASVSATNALDTYTMQVAVGTSGQTFNLLIDTGSSNTWVGAATKYEPSSSSKSTGDSVTVSYGSGEFSGKEYTDTVDLGNGLVITKQSIGAATSSQGFEGVDGIIGIGPSDLTEDTVSRTQIVPTVTDNLFSQGTIAQEVIGIYFAPTTENGDVNGELTFGGVDTSKTTSAINYVPITQTSPANAYWGIDQTISYGNTQLLASAGIVDTGTTLVLLATDAFDAYMAAIPGSAVDENSGLLEIPAAAVSSLQTLNFNIGGTNYAFTATDQLLDQSLNTFYGGSADAYYSVVADLGSPSGQGLDFINGYLFLERFYSVFDTTNNQVGFATTANS</sequence>
<dbReference type="PRINTS" id="PR00792">
    <property type="entry name" value="PEPSIN"/>
</dbReference>
<keyword evidence="8" id="KW-1185">Reference proteome</keyword>
<feature type="domain" description="Peptidase A1" evidence="6">
    <location>
        <begin position="86"/>
        <end position="400"/>
    </location>
</feature>
<comment type="similarity">
    <text evidence="1 4">Belongs to the peptidase A1 family.</text>
</comment>
<organism evidence="7 8">
    <name type="scientific">Calocera cornea HHB12733</name>
    <dbReference type="NCBI Taxonomy" id="1353952"/>
    <lineage>
        <taxon>Eukaryota</taxon>
        <taxon>Fungi</taxon>
        <taxon>Dikarya</taxon>
        <taxon>Basidiomycota</taxon>
        <taxon>Agaricomycotina</taxon>
        <taxon>Dacrymycetes</taxon>
        <taxon>Dacrymycetales</taxon>
        <taxon>Dacrymycetaceae</taxon>
        <taxon>Calocera</taxon>
    </lineage>
</organism>